<dbReference type="InterPro" id="IPR001633">
    <property type="entry name" value="EAL_dom"/>
</dbReference>
<dbReference type="PROSITE" id="PS50112">
    <property type="entry name" value="PAS"/>
    <property type="match status" value="1"/>
</dbReference>
<proteinExistence type="predicted"/>
<dbReference type="Pfam" id="PF00563">
    <property type="entry name" value="EAL"/>
    <property type="match status" value="1"/>
</dbReference>
<dbReference type="InterPro" id="IPR000160">
    <property type="entry name" value="GGDEF_dom"/>
</dbReference>
<dbReference type="SUPFAM" id="SSF141868">
    <property type="entry name" value="EAL domain-like"/>
    <property type="match status" value="1"/>
</dbReference>
<dbReference type="Pfam" id="PF00990">
    <property type="entry name" value="GGDEF"/>
    <property type="match status" value="1"/>
</dbReference>
<feature type="domain" description="PAC" evidence="2">
    <location>
        <begin position="97"/>
        <end position="149"/>
    </location>
</feature>
<dbReference type="CDD" id="cd01948">
    <property type="entry name" value="EAL"/>
    <property type="match status" value="1"/>
</dbReference>
<dbReference type="InterPro" id="IPR000700">
    <property type="entry name" value="PAS-assoc_C"/>
</dbReference>
<reference evidence="5" key="1">
    <citation type="submission" date="2022-10" db="EMBL/GenBank/DDBJ databases">
        <title>Complete genome sequence of Schlegelella aquatica LMG 23380.</title>
        <authorList>
            <person name="Musilova J."/>
            <person name="Kourilova X."/>
            <person name="Bezdicek M."/>
            <person name="Hermankova K."/>
            <person name="Obruca S."/>
            <person name="Sedlar K."/>
        </authorList>
    </citation>
    <scope>NUCLEOTIDE SEQUENCE</scope>
    <source>
        <strain evidence="5">LMG 23380</strain>
    </source>
</reference>
<dbReference type="CDD" id="cd00130">
    <property type="entry name" value="PAS"/>
    <property type="match status" value="1"/>
</dbReference>
<dbReference type="PROSITE" id="PS50113">
    <property type="entry name" value="PAC"/>
    <property type="match status" value="1"/>
</dbReference>
<dbReference type="PROSITE" id="PS50887">
    <property type="entry name" value="GGDEF"/>
    <property type="match status" value="1"/>
</dbReference>
<dbReference type="Gene3D" id="3.20.20.450">
    <property type="entry name" value="EAL domain"/>
    <property type="match status" value="1"/>
</dbReference>
<evidence type="ECO:0000259" key="1">
    <source>
        <dbReference type="PROSITE" id="PS50112"/>
    </source>
</evidence>
<dbReference type="Pfam" id="PF13426">
    <property type="entry name" value="PAS_9"/>
    <property type="match status" value="1"/>
</dbReference>
<dbReference type="NCBIfam" id="TIGR00229">
    <property type="entry name" value="sensory_box"/>
    <property type="match status" value="1"/>
</dbReference>
<dbReference type="InterPro" id="IPR052155">
    <property type="entry name" value="Biofilm_reg_signaling"/>
</dbReference>
<gene>
    <name evidence="5" type="ORF">OMP39_11965</name>
</gene>
<organism evidence="5 6">
    <name type="scientific">Caldimonas aquatica</name>
    <dbReference type="NCBI Taxonomy" id="376175"/>
    <lineage>
        <taxon>Bacteria</taxon>
        <taxon>Pseudomonadati</taxon>
        <taxon>Pseudomonadota</taxon>
        <taxon>Betaproteobacteria</taxon>
        <taxon>Burkholderiales</taxon>
        <taxon>Sphaerotilaceae</taxon>
        <taxon>Caldimonas</taxon>
    </lineage>
</organism>
<dbReference type="Proteomes" id="UP001163266">
    <property type="component" value="Chromosome"/>
</dbReference>
<dbReference type="InterPro" id="IPR029787">
    <property type="entry name" value="Nucleotide_cyclase"/>
</dbReference>
<dbReference type="SMART" id="SM00267">
    <property type="entry name" value="GGDEF"/>
    <property type="match status" value="1"/>
</dbReference>
<dbReference type="SMART" id="SM00091">
    <property type="entry name" value="PAS"/>
    <property type="match status" value="1"/>
</dbReference>
<dbReference type="RefSeq" id="WP_264891947.1">
    <property type="nucleotide sequence ID" value="NZ_CP110257.1"/>
</dbReference>
<dbReference type="InterPro" id="IPR035965">
    <property type="entry name" value="PAS-like_dom_sf"/>
</dbReference>
<dbReference type="SUPFAM" id="SSF55785">
    <property type="entry name" value="PYP-like sensor domain (PAS domain)"/>
    <property type="match status" value="1"/>
</dbReference>
<dbReference type="SMART" id="SM00052">
    <property type="entry name" value="EAL"/>
    <property type="match status" value="1"/>
</dbReference>
<feature type="domain" description="GGDEF" evidence="4">
    <location>
        <begin position="181"/>
        <end position="313"/>
    </location>
</feature>
<dbReference type="CDD" id="cd01949">
    <property type="entry name" value="GGDEF"/>
    <property type="match status" value="1"/>
</dbReference>
<name>A0ABY6MQW2_9BURK</name>
<evidence type="ECO:0000313" key="5">
    <source>
        <dbReference type="EMBL" id="UZD54378.1"/>
    </source>
</evidence>
<dbReference type="SMART" id="SM00086">
    <property type="entry name" value="PAC"/>
    <property type="match status" value="1"/>
</dbReference>
<dbReference type="InterPro" id="IPR000014">
    <property type="entry name" value="PAS"/>
</dbReference>
<dbReference type="Gene3D" id="3.30.450.20">
    <property type="entry name" value="PAS domain"/>
    <property type="match status" value="1"/>
</dbReference>
<sequence>MKPSLDRDQGGRERHDPLLALHERVHLLLQVFNGTREGVLITDSHSRVLEVNDAFVEITGYARDAVLGQTPSLLSSGRHDPSFYSQMWKSLKETGRWQGEIWNRRASGEVYAEWLRILSVAGDDGQPTHYIGIFSDITAQKRDQELLDRLAHYDALTGLPNRRLMGERLATVMERARRHGQKVAVCVFDLDGFHEINGRFGHEAGDRCLVQLADRMQGVLRTGDTLARIGGDEFALLLGEVKGRADVDTVLRRVVSTLAPPYPLPEPLALSVSIGVSLYPDDTSSPDHLFVLANEAMHRARQRGGSRTAYAADADELVVHDDQTAALQAALVGGQLRLYFQPKVRAADGRLDGAEVLLRWHHPEHGVLLPGQFLPAVEGTPLQVDLDLWVLRTAARQLAAWESAGVDLTVCVNVSAATLGRTGFPAVLSQALAEAGVQCASRLELEVLESEALADLATSADVMQACVRLGIGFALDDFGTGYSSLLYLRRLPVRTLKIDRSFVRRMLDDDGDRHIVRAVVALAHAFGVTTVAEGVETEAIGSALRELGCDLLQGYAIARPMPAEDFERWIACRNRAGSA</sequence>
<accession>A0ABY6MQW2</accession>
<dbReference type="Gene3D" id="3.30.70.270">
    <property type="match status" value="1"/>
</dbReference>
<evidence type="ECO:0000259" key="4">
    <source>
        <dbReference type="PROSITE" id="PS50887"/>
    </source>
</evidence>
<evidence type="ECO:0000313" key="6">
    <source>
        <dbReference type="Proteomes" id="UP001163266"/>
    </source>
</evidence>
<feature type="domain" description="PAS" evidence="1">
    <location>
        <begin position="24"/>
        <end position="70"/>
    </location>
</feature>
<dbReference type="SUPFAM" id="SSF55073">
    <property type="entry name" value="Nucleotide cyclase"/>
    <property type="match status" value="1"/>
</dbReference>
<dbReference type="PANTHER" id="PTHR44757">
    <property type="entry name" value="DIGUANYLATE CYCLASE DGCP"/>
    <property type="match status" value="1"/>
</dbReference>
<keyword evidence="6" id="KW-1185">Reference proteome</keyword>
<evidence type="ECO:0000259" key="3">
    <source>
        <dbReference type="PROSITE" id="PS50883"/>
    </source>
</evidence>
<dbReference type="InterPro" id="IPR001610">
    <property type="entry name" value="PAC"/>
</dbReference>
<dbReference type="PANTHER" id="PTHR44757:SF2">
    <property type="entry name" value="BIOFILM ARCHITECTURE MAINTENANCE PROTEIN MBAA"/>
    <property type="match status" value="1"/>
</dbReference>
<dbReference type="InterPro" id="IPR043128">
    <property type="entry name" value="Rev_trsase/Diguanyl_cyclase"/>
</dbReference>
<evidence type="ECO:0000259" key="2">
    <source>
        <dbReference type="PROSITE" id="PS50113"/>
    </source>
</evidence>
<dbReference type="NCBIfam" id="TIGR00254">
    <property type="entry name" value="GGDEF"/>
    <property type="match status" value="1"/>
</dbReference>
<dbReference type="InterPro" id="IPR035919">
    <property type="entry name" value="EAL_sf"/>
</dbReference>
<dbReference type="PROSITE" id="PS50883">
    <property type="entry name" value="EAL"/>
    <property type="match status" value="1"/>
</dbReference>
<feature type="domain" description="EAL" evidence="3">
    <location>
        <begin position="320"/>
        <end position="574"/>
    </location>
</feature>
<protein>
    <submittedName>
        <fullName evidence="5">EAL domain-containing protein</fullName>
    </submittedName>
</protein>
<dbReference type="EMBL" id="CP110257">
    <property type="protein sequence ID" value="UZD54378.1"/>
    <property type="molecule type" value="Genomic_DNA"/>
</dbReference>